<feature type="transmembrane region" description="Helical" evidence="1">
    <location>
        <begin position="43"/>
        <end position="65"/>
    </location>
</feature>
<evidence type="ECO:0000313" key="3">
    <source>
        <dbReference type="Proteomes" id="UP000784294"/>
    </source>
</evidence>
<protein>
    <submittedName>
        <fullName evidence="2">Uncharacterized protein</fullName>
    </submittedName>
</protein>
<proteinExistence type="predicted"/>
<keyword evidence="1" id="KW-0812">Transmembrane</keyword>
<dbReference type="Proteomes" id="UP000784294">
    <property type="component" value="Unassembled WGS sequence"/>
</dbReference>
<keyword evidence="1" id="KW-0472">Membrane</keyword>
<keyword evidence="3" id="KW-1185">Reference proteome</keyword>
<evidence type="ECO:0000313" key="2">
    <source>
        <dbReference type="EMBL" id="VEL13598.1"/>
    </source>
</evidence>
<comment type="caution">
    <text evidence="2">The sequence shown here is derived from an EMBL/GenBank/DDBJ whole genome shotgun (WGS) entry which is preliminary data.</text>
</comment>
<accession>A0A3S5FCM9</accession>
<gene>
    <name evidence="2" type="ORF">PXEA_LOCUS7038</name>
</gene>
<sequence length="110" mass="11771">MLWYPLTPSPRRLATNPRTLPELNGDDPLLSGYPEPWGQCGGLCLFDTVVVVVAAVVVFVGIGIAADAADSSIDSGIFFPPFVKFLLLSLSPTSLLSLMLLLMLIVVLLL</sequence>
<feature type="transmembrane region" description="Helical" evidence="1">
    <location>
        <begin position="85"/>
        <end position="109"/>
    </location>
</feature>
<organism evidence="2 3">
    <name type="scientific">Protopolystoma xenopodis</name>
    <dbReference type="NCBI Taxonomy" id="117903"/>
    <lineage>
        <taxon>Eukaryota</taxon>
        <taxon>Metazoa</taxon>
        <taxon>Spiralia</taxon>
        <taxon>Lophotrochozoa</taxon>
        <taxon>Platyhelminthes</taxon>
        <taxon>Monogenea</taxon>
        <taxon>Polyopisthocotylea</taxon>
        <taxon>Polystomatidea</taxon>
        <taxon>Polystomatidae</taxon>
        <taxon>Protopolystoma</taxon>
    </lineage>
</organism>
<dbReference type="AlphaFoldDB" id="A0A3S5FCM9"/>
<keyword evidence="1" id="KW-1133">Transmembrane helix</keyword>
<reference evidence="2" key="1">
    <citation type="submission" date="2018-11" db="EMBL/GenBank/DDBJ databases">
        <authorList>
            <consortium name="Pathogen Informatics"/>
        </authorList>
    </citation>
    <scope>NUCLEOTIDE SEQUENCE</scope>
</reference>
<dbReference type="EMBL" id="CAAALY010018282">
    <property type="protein sequence ID" value="VEL13598.1"/>
    <property type="molecule type" value="Genomic_DNA"/>
</dbReference>
<evidence type="ECO:0000256" key="1">
    <source>
        <dbReference type="SAM" id="Phobius"/>
    </source>
</evidence>
<name>A0A3S5FCM9_9PLAT</name>